<evidence type="ECO:0000313" key="3">
    <source>
        <dbReference type="EMBL" id="GEP55692.1"/>
    </source>
</evidence>
<dbReference type="InterPro" id="IPR013325">
    <property type="entry name" value="RNA_pol_sigma_r2"/>
</dbReference>
<dbReference type="PANTHER" id="PTHR47756">
    <property type="entry name" value="BLL6612 PROTEIN-RELATED"/>
    <property type="match status" value="1"/>
</dbReference>
<dbReference type="OrthoDB" id="9780299at2"/>
<dbReference type="Pfam" id="PF20239">
    <property type="entry name" value="DUF6596"/>
    <property type="match status" value="1"/>
</dbReference>
<keyword evidence="4" id="KW-1185">Reference proteome</keyword>
<dbReference type="InterPro" id="IPR013324">
    <property type="entry name" value="RNA_pol_sigma_r3/r4-like"/>
</dbReference>
<comment type="caution">
    <text evidence="3">The sequence shown here is derived from an EMBL/GenBank/DDBJ whole genome shotgun (WGS) entry which is preliminary data.</text>
</comment>
<dbReference type="GO" id="GO:0003700">
    <property type="term" value="F:DNA-binding transcription factor activity"/>
    <property type="evidence" value="ECO:0007669"/>
    <property type="project" value="InterPro"/>
</dbReference>
<dbReference type="Proteomes" id="UP000321058">
    <property type="component" value="Unassembled WGS sequence"/>
</dbReference>
<dbReference type="PANTHER" id="PTHR47756:SF2">
    <property type="entry name" value="BLL6612 PROTEIN"/>
    <property type="match status" value="1"/>
</dbReference>
<dbReference type="EMBL" id="BKAJ01000045">
    <property type="protein sequence ID" value="GEP55692.1"/>
    <property type="molecule type" value="Genomic_DNA"/>
</dbReference>
<protein>
    <submittedName>
        <fullName evidence="3">RNA polymerase subunit sigma-24</fullName>
    </submittedName>
</protein>
<dbReference type="Pfam" id="PF04542">
    <property type="entry name" value="Sigma70_r2"/>
    <property type="match status" value="1"/>
</dbReference>
<dbReference type="InterPro" id="IPR007627">
    <property type="entry name" value="RNA_pol_sigma70_r2"/>
</dbReference>
<evidence type="ECO:0000259" key="1">
    <source>
        <dbReference type="Pfam" id="PF04542"/>
    </source>
</evidence>
<gene>
    <name evidence="3" type="primary">rpoE</name>
    <name evidence="3" type="ORF">RSO01_28580</name>
</gene>
<sequence>MPNERGVQRLVDSLARDSTSRLVAALARRLGAGRIAIAEDAVQHALLQALSSWPFKGVPDRPAAWLATVARNRAIDLLRHEARNVSLSDDPLPVEPHEAPGDGHFDRELNDDELALLFAVCHPALSPEMRVTFALKTVCGLTVPQIASGLLAEPAAIAQRLVRAPKQLEAAGVAIEPLPPDALPARAESVRIALFLMFNEGYSASSGETLVQPEFCVEAMRLARALARHPMTAGPASDALAALLTLTAARLPTRVGHDGVAQLLEDQSRDRWNPGLIALGLAHLERSAAGEEMTVWHLRAEIAALHVMAPSAAETAWARIVAVYDQLRAIDPSPVVELARAVAVGRTDGPAAGLAALPEADGNPYVHAARGQFLAELGRRDEARIHLARALDLARTTPERSLMARRLADL</sequence>
<dbReference type="Gene3D" id="1.10.1740.10">
    <property type="match status" value="1"/>
</dbReference>
<dbReference type="SUPFAM" id="SSF88659">
    <property type="entry name" value="Sigma3 and sigma4 domains of RNA polymerase sigma factors"/>
    <property type="match status" value="1"/>
</dbReference>
<dbReference type="InterPro" id="IPR046531">
    <property type="entry name" value="DUF6596"/>
</dbReference>
<reference evidence="3 4" key="1">
    <citation type="submission" date="2019-07" db="EMBL/GenBank/DDBJ databases">
        <title>Whole genome shotgun sequence of Reyranella soli NBRC 108950.</title>
        <authorList>
            <person name="Hosoyama A."/>
            <person name="Uohara A."/>
            <person name="Ohji S."/>
            <person name="Ichikawa N."/>
        </authorList>
    </citation>
    <scope>NUCLEOTIDE SEQUENCE [LARGE SCALE GENOMIC DNA]</scope>
    <source>
        <strain evidence="3 4">NBRC 108950</strain>
    </source>
</reference>
<name>A0A512N9N3_9HYPH</name>
<proteinExistence type="predicted"/>
<dbReference type="SUPFAM" id="SSF88946">
    <property type="entry name" value="Sigma2 domain of RNA polymerase sigma factors"/>
    <property type="match status" value="1"/>
</dbReference>
<dbReference type="RefSeq" id="WP_147149780.1">
    <property type="nucleotide sequence ID" value="NZ_BKAJ01000045.1"/>
</dbReference>
<evidence type="ECO:0000259" key="2">
    <source>
        <dbReference type="Pfam" id="PF20239"/>
    </source>
</evidence>
<dbReference type="AlphaFoldDB" id="A0A512N9N3"/>
<feature type="domain" description="DUF6596" evidence="2">
    <location>
        <begin position="186"/>
        <end position="288"/>
    </location>
</feature>
<evidence type="ECO:0000313" key="4">
    <source>
        <dbReference type="Proteomes" id="UP000321058"/>
    </source>
</evidence>
<feature type="domain" description="RNA polymerase sigma-70 region 2" evidence="1">
    <location>
        <begin position="20"/>
        <end position="83"/>
    </location>
</feature>
<accession>A0A512N9N3</accession>
<dbReference type="GO" id="GO:0006352">
    <property type="term" value="P:DNA-templated transcription initiation"/>
    <property type="evidence" value="ECO:0007669"/>
    <property type="project" value="InterPro"/>
</dbReference>
<organism evidence="3 4">
    <name type="scientific">Reyranella soli</name>
    <dbReference type="NCBI Taxonomy" id="1230389"/>
    <lineage>
        <taxon>Bacteria</taxon>
        <taxon>Pseudomonadati</taxon>
        <taxon>Pseudomonadota</taxon>
        <taxon>Alphaproteobacteria</taxon>
        <taxon>Hyphomicrobiales</taxon>
        <taxon>Reyranellaceae</taxon>
        <taxon>Reyranella</taxon>
    </lineage>
</organism>